<sequence>MRSKMKRRQLLKSFAALGVGSLVSPQASYAYSRCMAAMNPMGKVCESGVKLPRVQHSYRDQELNQWCWAASISMIFAFHGYRVSQREIVKAVYGREVNLPAMAGRTISSQLSRDWVDNDGLEFSVEIEGLYDFDAGITGLTNSMIIDALNDERPLIMGTRSHAMVLTSIAYVPVPGNPQIFNIGLADPWPGAGLRGARNRGELYPMHLGGDLRYLALPKVV</sequence>
<reference evidence="2 3" key="1">
    <citation type="submission" date="2019-09" db="EMBL/GenBank/DDBJ databases">
        <title>Genome sequencing of Ng87 strain.</title>
        <authorList>
            <person name="Karasev E.S."/>
            <person name="Andronov E."/>
        </authorList>
    </citation>
    <scope>NUCLEOTIDE SEQUENCE [LARGE SCALE GENOMIC DNA]</scope>
    <source>
        <strain evidence="2 3">Ng87</strain>
    </source>
</reference>
<evidence type="ECO:0000256" key="1">
    <source>
        <dbReference type="SAM" id="SignalP"/>
    </source>
</evidence>
<name>A0A6A1TVJ6_NEOGA</name>
<evidence type="ECO:0000313" key="3">
    <source>
        <dbReference type="Proteomes" id="UP000386575"/>
    </source>
</evidence>
<dbReference type="Pfam" id="PF12385">
    <property type="entry name" value="Peptidase_C70"/>
    <property type="match status" value="1"/>
</dbReference>
<accession>A0A6A1TVJ6</accession>
<dbReference type="InterPro" id="IPR006311">
    <property type="entry name" value="TAT_signal"/>
</dbReference>
<dbReference type="InterPro" id="IPR022118">
    <property type="entry name" value="Peptidase_C70_AvrRpt2"/>
</dbReference>
<dbReference type="AlphaFoldDB" id="A0A6A1TVJ6"/>
<protein>
    <recommendedName>
        <fullName evidence="4">Peptidase C39-like domain-containing protein</fullName>
    </recommendedName>
</protein>
<keyword evidence="1" id="KW-0732">Signal</keyword>
<dbReference type="EMBL" id="VZUL01000002">
    <property type="protein sequence ID" value="KAB1087544.1"/>
    <property type="molecule type" value="Genomic_DNA"/>
</dbReference>
<evidence type="ECO:0008006" key="4">
    <source>
        <dbReference type="Google" id="ProtNLM"/>
    </source>
</evidence>
<proteinExistence type="predicted"/>
<organism evidence="2 3">
    <name type="scientific">Neorhizobium galegae</name>
    <name type="common">Rhizobium galegae</name>
    <dbReference type="NCBI Taxonomy" id="399"/>
    <lineage>
        <taxon>Bacteria</taxon>
        <taxon>Pseudomonadati</taxon>
        <taxon>Pseudomonadota</taxon>
        <taxon>Alphaproteobacteria</taxon>
        <taxon>Hyphomicrobiales</taxon>
        <taxon>Rhizobiaceae</taxon>
        <taxon>Rhizobium/Agrobacterium group</taxon>
        <taxon>Neorhizobium</taxon>
    </lineage>
</organism>
<feature type="chain" id="PRO_5025397096" description="Peptidase C39-like domain-containing protein" evidence="1">
    <location>
        <begin position="31"/>
        <end position="221"/>
    </location>
</feature>
<evidence type="ECO:0000313" key="2">
    <source>
        <dbReference type="EMBL" id="KAB1087544.1"/>
    </source>
</evidence>
<comment type="caution">
    <text evidence="2">The sequence shown here is derived from an EMBL/GenBank/DDBJ whole genome shotgun (WGS) entry which is preliminary data.</text>
</comment>
<dbReference type="PROSITE" id="PS51318">
    <property type="entry name" value="TAT"/>
    <property type="match status" value="1"/>
</dbReference>
<feature type="signal peptide" evidence="1">
    <location>
        <begin position="1"/>
        <end position="30"/>
    </location>
</feature>
<dbReference type="Proteomes" id="UP000386575">
    <property type="component" value="Unassembled WGS sequence"/>
</dbReference>
<gene>
    <name evidence="2" type="ORF">F4V91_14575</name>
</gene>